<dbReference type="PANTHER" id="PTHR33064:SF36">
    <property type="entry name" value="CCHC-TYPE DOMAIN-CONTAINING PROTEIN"/>
    <property type="match status" value="1"/>
</dbReference>
<dbReference type="InterPro" id="IPR021109">
    <property type="entry name" value="Peptidase_aspartic_dom_sf"/>
</dbReference>
<reference evidence="6 7" key="1">
    <citation type="submission" date="2024-06" db="EMBL/GenBank/DDBJ databases">
        <title>The draft genome of Grus japonensis, version 3.</title>
        <authorList>
            <person name="Nabeshima K."/>
            <person name="Suzuki S."/>
            <person name="Onuma M."/>
        </authorList>
    </citation>
    <scope>NUCLEOTIDE SEQUENCE [LARGE SCALE GENOMIC DNA]</scope>
    <source>
        <strain evidence="6 7">451A</strain>
    </source>
</reference>
<dbReference type="AlphaFoldDB" id="A0ABC9YAG7"/>
<dbReference type="InterPro" id="IPR001995">
    <property type="entry name" value="Peptidase_A2_cat"/>
</dbReference>
<dbReference type="PROSITE" id="PS50175">
    <property type="entry name" value="ASP_PROT_RETROV"/>
    <property type="match status" value="1"/>
</dbReference>
<feature type="domain" description="Reverse transcriptase" evidence="5">
    <location>
        <begin position="116"/>
        <end position="307"/>
    </location>
</feature>
<proteinExistence type="inferred from homology"/>
<dbReference type="PANTHER" id="PTHR33064">
    <property type="entry name" value="POL PROTEIN"/>
    <property type="match status" value="1"/>
</dbReference>
<dbReference type="InterPro" id="IPR043128">
    <property type="entry name" value="Rev_trsase/Diguanyl_cyclase"/>
</dbReference>
<comment type="similarity">
    <text evidence="1">Belongs to the beta type-B retroviral polymerase family. HERV class-II K(HML-2) pol subfamily.</text>
</comment>
<evidence type="ECO:0000256" key="2">
    <source>
        <dbReference type="ARBA" id="ARBA00012180"/>
    </source>
</evidence>
<dbReference type="Gene3D" id="3.10.10.10">
    <property type="entry name" value="HIV Type 1 Reverse Transcriptase, subunit A, domain 1"/>
    <property type="match status" value="1"/>
</dbReference>
<name>A0ABC9YAG7_GRUJA</name>
<keyword evidence="3" id="KW-0378">Hydrolase</keyword>
<evidence type="ECO:0000313" key="6">
    <source>
        <dbReference type="EMBL" id="GAB0207055.1"/>
    </source>
</evidence>
<dbReference type="GO" id="GO:0004523">
    <property type="term" value="F:RNA-DNA hybrid ribonuclease activity"/>
    <property type="evidence" value="ECO:0007669"/>
    <property type="project" value="UniProtKB-EC"/>
</dbReference>
<dbReference type="Gene3D" id="3.30.70.270">
    <property type="match status" value="1"/>
</dbReference>
<feature type="domain" description="Peptidase A2" evidence="4">
    <location>
        <begin position="1"/>
        <end position="13"/>
    </location>
</feature>
<evidence type="ECO:0000313" key="7">
    <source>
        <dbReference type="Proteomes" id="UP001623348"/>
    </source>
</evidence>
<evidence type="ECO:0000259" key="4">
    <source>
        <dbReference type="PROSITE" id="PS50175"/>
    </source>
</evidence>
<dbReference type="InterPro" id="IPR043502">
    <property type="entry name" value="DNA/RNA_pol_sf"/>
</dbReference>
<comment type="caution">
    <text evidence="6">The sequence shown here is derived from an EMBL/GenBank/DDBJ whole genome shotgun (WGS) entry which is preliminary data.</text>
</comment>
<keyword evidence="7" id="KW-1185">Reference proteome</keyword>
<sequence length="342" mass="38557">MPECPMPLIGRDLLSKLDAQITFKNGEVQLLIPESKAVEARIFMLQNAQRPEEEIPAEVEDAVTPLVWAGGIPGLSKLAKPVKVVLKSGTKPVRQNQYPIKWEARKGLEELIMKCLDYGLLIECESEYNTPILPVKKQNGKEYRLVQDLRAVNQIVQDIHPVVANPYTLLTSLKEKHKWLTVLDLKDAFFCIPLDKDSQAIFAFEWESPATGHKTQLTWTVLPQGFKNSPTIFGNQLAKELELWKKENPEGTILQYVDDILLAAETRGECLQMTISLLNFLGQGGYRVPKNKAQVGKETVIYLGFEISQGQRRLGAHRKEVICQTPEPRTVQELRAFLGMVG</sequence>
<dbReference type="PROSITE" id="PS50878">
    <property type="entry name" value="RT_POL"/>
    <property type="match status" value="1"/>
</dbReference>
<dbReference type="Proteomes" id="UP001623348">
    <property type="component" value="Unassembled WGS sequence"/>
</dbReference>
<organism evidence="6 7">
    <name type="scientific">Grus japonensis</name>
    <name type="common">Japanese crane</name>
    <name type="synonym">Red-crowned crane</name>
    <dbReference type="NCBI Taxonomy" id="30415"/>
    <lineage>
        <taxon>Eukaryota</taxon>
        <taxon>Metazoa</taxon>
        <taxon>Chordata</taxon>
        <taxon>Craniata</taxon>
        <taxon>Vertebrata</taxon>
        <taxon>Euteleostomi</taxon>
        <taxon>Archelosauria</taxon>
        <taxon>Archosauria</taxon>
        <taxon>Dinosauria</taxon>
        <taxon>Saurischia</taxon>
        <taxon>Theropoda</taxon>
        <taxon>Coelurosauria</taxon>
        <taxon>Aves</taxon>
        <taxon>Neognathae</taxon>
        <taxon>Neoaves</taxon>
        <taxon>Gruiformes</taxon>
        <taxon>Gruidae</taxon>
        <taxon>Grus</taxon>
    </lineage>
</organism>
<accession>A0ABC9YAG7</accession>
<gene>
    <name evidence="6" type="ORF">GRJ2_003171100</name>
</gene>
<dbReference type="SUPFAM" id="SSF50630">
    <property type="entry name" value="Acid proteases"/>
    <property type="match status" value="1"/>
</dbReference>
<evidence type="ECO:0000256" key="1">
    <source>
        <dbReference type="ARBA" id="ARBA00010879"/>
    </source>
</evidence>
<protein>
    <recommendedName>
        <fullName evidence="2">ribonuclease H</fullName>
        <ecNumber evidence="2">3.1.26.4</ecNumber>
    </recommendedName>
</protein>
<evidence type="ECO:0000256" key="3">
    <source>
        <dbReference type="ARBA" id="ARBA00022801"/>
    </source>
</evidence>
<dbReference type="EC" id="3.1.26.4" evidence="2"/>
<dbReference type="SUPFAM" id="SSF56672">
    <property type="entry name" value="DNA/RNA polymerases"/>
    <property type="match status" value="1"/>
</dbReference>
<dbReference type="EMBL" id="BAAFJT010000155">
    <property type="protein sequence ID" value="GAB0207055.1"/>
    <property type="molecule type" value="Genomic_DNA"/>
</dbReference>
<dbReference type="InterPro" id="IPR000477">
    <property type="entry name" value="RT_dom"/>
</dbReference>
<dbReference type="Gene3D" id="2.40.70.10">
    <property type="entry name" value="Acid Proteases"/>
    <property type="match status" value="1"/>
</dbReference>
<evidence type="ECO:0000259" key="5">
    <source>
        <dbReference type="PROSITE" id="PS50878"/>
    </source>
</evidence>
<dbReference type="InterPro" id="IPR051320">
    <property type="entry name" value="Viral_Replic_Matur_Polypro"/>
</dbReference>
<dbReference type="Pfam" id="PF00078">
    <property type="entry name" value="RVT_1"/>
    <property type="match status" value="1"/>
</dbReference>